<dbReference type="GO" id="GO:0042586">
    <property type="term" value="F:peptide deformylase activity"/>
    <property type="evidence" value="ECO:0007669"/>
    <property type="project" value="UniProtKB-UniRule"/>
</dbReference>
<dbReference type="PANTHER" id="PTHR10458:SF22">
    <property type="entry name" value="PEPTIDE DEFORMYLASE"/>
    <property type="match status" value="1"/>
</dbReference>
<evidence type="ECO:0000256" key="1">
    <source>
        <dbReference type="ARBA" id="ARBA00010759"/>
    </source>
</evidence>
<dbReference type="GO" id="GO:0006412">
    <property type="term" value="P:translation"/>
    <property type="evidence" value="ECO:0007669"/>
    <property type="project" value="UniProtKB-UniRule"/>
</dbReference>
<comment type="function">
    <text evidence="3">Removes the formyl group from the N-terminal Met of newly synthesized proteins. Requires at least a dipeptide for an efficient rate of reaction. N-terminal L-methionine is a prerequisite for activity but the enzyme has broad specificity at other positions.</text>
</comment>
<comment type="catalytic activity">
    <reaction evidence="3">
        <text>N-terminal N-formyl-L-methionyl-[peptide] + H2O = N-terminal L-methionyl-[peptide] + formate</text>
        <dbReference type="Rhea" id="RHEA:24420"/>
        <dbReference type="Rhea" id="RHEA-COMP:10639"/>
        <dbReference type="Rhea" id="RHEA-COMP:10640"/>
        <dbReference type="ChEBI" id="CHEBI:15377"/>
        <dbReference type="ChEBI" id="CHEBI:15740"/>
        <dbReference type="ChEBI" id="CHEBI:49298"/>
        <dbReference type="ChEBI" id="CHEBI:64731"/>
        <dbReference type="EC" id="3.5.1.88"/>
    </reaction>
</comment>
<dbReference type="EC" id="3.5.1.88" evidence="3"/>
<proteinExistence type="inferred from homology"/>
<dbReference type="NCBIfam" id="TIGR00079">
    <property type="entry name" value="pept_deformyl"/>
    <property type="match status" value="1"/>
</dbReference>
<keyword evidence="2 3" id="KW-0408">Iron</keyword>
<dbReference type="Gene3D" id="3.90.45.10">
    <property type="entry name" value="Peptide deformylase"/>
    <property type="match status" value="1"/>
</dbReference>
<dbReference type="EMBL" id="CP060286">
    <property type="protein sequence ID" value="QNK41353.1"/>
    <property type="molecule type" value="Genomic_DNA"/>
</dbReference>
<evidence type="ECO:0000256" key="3">
    <source>
        <dbReference type="HAMAP-Rule" id="MF_00163"/>
    </source>
</evidence>
<dbReference type="KEGG" id="cfem:HCR03_03405"/>
<dbReference type="HAMAP" id="MF_00163">
    <property type="entry name" value="Pep_deformylase"/>
    <property type="match status" value="1"/>
</dbReference>
<accession>A0A7G8TCL2</accession>
<dbReference type="RefSeq" id="WP_187036664.1">
    <property type="nucleotide sequence ID" value="NZ_CP060286.1"/>
</dbReference>
<feature type="binding site" evidence="3">
    <location>
        <position position="90"/>
    </location>
    <ligand>
        <name>Fe cation</name>
        <dbReference type="ChEBI" id="CHEBI:24875"/>
    </ligand>
</feature>
<dbReference type="PANTHER" id="PTHR10458">
    <property type="entry name" value="PEPTIDE DEFORMYLASE"/>
    <property type="match status" value="1"/>
</dbReference>
<feature type="binding site" evidence="3">
    <location>
        <position position="132"/>
    </location>
    <ligand>
        <name>Fe cation</name>
        <dbReference type="ChEBI" id="CHEBI:24875"/>
    </ligand>
</feature>
<dbReference type="GO" id="GO:0046872">
    <property type="term" value="F:metal ion binding"/>
    <property type="evidence" value="ECO:0007669"/>
    <property type="project" value="UniProtKB-KW"/>
</dbReference>
<evidence type="ECO:0000313" key="5">
    <source>
        <dbReference type="Proteomes" id="UP000515909"/>
    </source>
</evidence>
<dbReference type="AlphaFoldDB" id="A0A7G8TCL2"/>
<dbReference type="InterPro" id="IPR036821">
    <property type="entry name" value="Peptide_deformylase_sf"/>
</dbReference>
<name>A0A7G8TCL2_9FIRM</name>
<comment type="similarity">
    <text evidence="1 3">Belongs to the polypeptide deformylase family.</text>
</comment>
<organism evidence="4 5">
    <name type="scientific">Caproicibacter fermentans</name>
    <dbReference type="NCBI Taxonomy" id="2576756"/>
    <lineage>
        <taxon>Bacteria</taxon>
        <taxon>Bacillati</taxon>
        <taxon>Bacillota</taxon>
        <taxon>Clostridia</taxon>
        <taxon>Eubacteriales</taxon>
        <taxon>Acutalibacteraceae</taxon>
        <taxon>Caproicibacter</taxon>
    </lineage>
</organism>
<dbReference type="PIRSF" id="PIRSF004749">
    <property type="entry name" value="Pep_def"/>
    <property type="match status" value="1"/>
</dbReference>
<feature type="binding site" evidence="3">
    <location>
        <position position="136"/>
    </location>
    <ligand>
        <name>Fe cation</name>
        <dbReference type="ChEBI" id="CHEBI:24875"/>
    </ligand>
</feature>
<dbReference type="PRINTS" id="PR01576">
    <property type="entry name" value="PDEFORMYLASE"/>
</dbReference>
<evidence type="ECO:0000256" key="2">
    <source>
        <dbReference type="ARBA" id="ARBA00023004"/>
    </source>
</evidence>
<dbReference type="CDD" id="cd00487">
    <property type="entry name" value="Pep_deformylase"/>
    <property type="match status" value="1"/>
</dbReference>
<dbReference type="NCBIfam" id="NF001159">
    <property type="entry name" value="PRK00150.1-3"/>
    <property type="match status" value="1"/>
</dbReference>
<gene>
    <name evidence="3 4" type="primary">def</name>
    <name evidence="4" type="ORF">HCR03_03405</name>
</gene>
<dbReference type="Pfam" id="PF01327">
    <property type="entry name" value="Pep_deformylase"/>
    <property type="match status" value="1"/>
</dbReference>
<comment type="cofactor">
    <cofactor evidence="3">
        <name>Fe(2+)</name>
        <dbReference type="ChEBI" id="CHEBI:29033"/>
    </cofactor>
    <text evidence="3">Binds 1 Fe(2+) ion.</text>
</comment>
<keyword evidence="3" id="KW-0479">Metal-binding</keyword>
<keyword evidence="3 4" id="KW-0378">Hydrolase</keyword>
<dbReference type="Proteomes" id="UP000515909">
    <property type="component" value="Chromosome"/>
</dbReference>
<sequence>MAIRNIITDEDPFLHKKCRPVVKFDKRLWTLLDDMADTLREENGVGLAAIQVGVLRRAVIIDVGDGNGVRELINPVILEKSGEQEPMEGCLSIPGKWGITKRPKHVKVRAQDRNGKFFEYEGEDLLATASCHEIDHLDGILFLTHVIRMLTKEELEHMNSSEG</sequence>
<dbReference type="SUPFAM" id="SSF56420">
    <property type="entry name" value="Peptide deformylase"/>
    <property type="match status" value="1"/>
</dbReference>
<keyword evidence="3" id="KW-0648">Protein biosynthesis</keyword>
<dbReference type="InterPro" id="IPR023635">
    <property type="entry name" value="Peptide_deformylase"/>
</dbReference>
<feature type="active site" evidence="3">
    <location>
        <position position="133"/>
    </location>
</feature>
<reference evidence="4 5" key="1">
    <citation type="submission" date="2020-08" db="EMBL/GenBank/DDBJ databases">
        <title>The isolate Caproiciproducens sp. 7D4C2 produces n-caproate at mildly acidic conditions from hexoses: genome and rBOX comparison with related strains and chain-elongating bacteria.</title>
        <authorList>
            <person name="Esquivel-Elizondo S."/>
            <person name="Bagci C."/>
            <person name="Temovska M."/>
            <person name="Jeon B.S."/>
            <person name="Bessarab I."/>
            <person name="Williams R.B.H."/>
            <person name="Huson D.H."/>
            <person name="Angenent L.T."/>
        </authorList>
    </citation>
    <scope>NUCLEOTIDE SEQUENCE [LARGE SCALE GENOMIC DNA]</scope>
    <source>
        <strain evidence="4 5">7D4C2</strain>
    </source>
</reference>
<protein>
    <recommendedName>
        <fullName evidence="3">Peptide deformylase</fullName>
        <shortName evidence="3">PDF</shortName>
        <ecNumber evidence="3">3.5.1.88</ecNumber>
    </recommendedName>
    <alternativeName>
        <fullName evidence="3">Polypeptide deformylase</fullName>
    </alternativeName>
</protein>
<evidence type="ECO:0000313" key="4">
    <source>
        <dbReference type="EMBL" id="QNK41353.1"/>
    </source>
</evidence>